<dbReference type="InterPro" id="IPR029045">
    <property type="entry name" value="ClpP/crotonase-like_dom_sf"/>
</dbReference>
<organism evidence="2 3">
    <name type="scientific">Chitinophaga defluvii</name>
    <dbReference type="NCBI Taxonomy" id="3163343"/>
    <lineage>
        <taxon>Bacteria</taxon>
        <taxon>Pseudomonadati</taxon>
        <taxon>Bacteroidota</taxon>
        <taxon>Chitinophagia</taxon>
        <taxon>Chitinophagales</taxon>
        <taxon>Chitinophagaceae</taxon>
        <taxon>Chitinophaga</taxon>
    </lineage>
</organism>
<dbReference type="Proteomes" id="UP001549749">
    <property type="component" value="Unassembled WGS sequence"/>
</dbReference>
<evidence type="ECO:0000259" key="1">
    <source>
        <dbReference type="Pfam" id="PF03572"/>
    </source>
</evidence>
<dbReference type="InterPro" id="IPR005151">
    <property type="entry name" value="Tail-specific_protease"/>
</dbReference>
<dbReference type="PANTHER" id="PTHR32060:SF22">
    <property type="entry name" value="CARBOXYL-TERMINAL-PROCESSING PEPTIDASE 3, CHLOROPLASTIC"/>
    <property type="match status" value="1"/>
</dbReference>
<comment type="caution">
    <text evidence="2">The sequence shown here is derived from an EMBL/GenBank/DDBJ whole genome shotgun (WGS) entry which is preliminary data.</text>
</comment>
<dbReference type="SUPFAM" id="SSF52096">
    <property type="entry name" value="ClpP/crotonase"/>
    <property type="match status" value="1"/>
</dbReference>
<keyword evidence="3" id="KW-1185">Reference proteome</keyword>
<evidence type="ECO:0000313" key="2">
    <source>
        <dbReference type="EMBL" id="MET6997503.1"/>
    </source>
</evidence>
<gene>
    <name evidence="2" type="ORF">ABR189_08990</name>
</gene>
<dbReference type="PANTHER" id="PTHR32060">
    <property type="entry name" value="TAIL-SPECIFIC PROTEASE"/>
    <property type="match status" value="1"/>
</dbReference>
<sequence length="506" mass="57265">MKLYSKFNIQKGILKSFKRYFGMIVAIVLQSLTVSSQHKNLLDVTKEDLIADYRLAMDILKKQHPNPYKFIDSTDFNRKVDSLLTMMNAQPDVLNCSQYSPLYLIRDVHTNLRFSEDNSRNIFGMIHFFPFPVIIEREKIFINIKGAEIPFGSEVLSIDGMTVKDIIAALVASVYSDGHINTGTDRIASNFQLLFSLLAPDRESFRITYTTPGSSAVKKVTIPFSSPTKAFHDSRLAILPMNQLQRAYLVYRNYFDDTKTGLLTINTFSLSESAAYKEFSEFFKEVNQRGYEHVIIDIRSNGGGNPAISALLYSFLADAPFKNVYNYRTRTIDIAYPEYAIADYGRKLSDEDIRNHKNFLYQRFDKDSSGIYIGNARLKEGQLENFPPDKDAFKGKVYVLTGGGTVSAATYFASLVRKNKRGLVIGKETGSGEKATTAAWFLKYMLPRTKSILTVPLSELYFFNASADDGRGLIPDREVPLEKFVTYARAGQDPELMYALELINAL</sequence>
<dbReference type="RefSeq" id="WP_354660139.1">
    <property type="nucleotide sequence ID" value="NZ_JBEXAC010000001.1"/>
</dbReference>
<accession>A0ABV2T397</accession>
<name>A0ABV2T397_9BACT</name>
<reference evidence="2 3" key="1">
    <citation type="submission" date="2024-06" db="EMBL/GenBank/DDBJ databases">
        <title>Chitinophaga defluvii sp. nov., isolated from municipal sewage.</title>
        <authorList>
            <person name="Zhang L."/>
        </authorList>
    </citation>
    <scope>NUCLEOTIDE SEQUENCE [LARGE SCALE GENOMIC DNA]</scope>
    <source>
        <strain evidence="2 3">H8</strain>
    </source>
</reference>
<evidence type="ECO:0000313" key="3">
    <source>
        <dbReference type="Proteomes" id="UP001549749"/>
    </source>
</evidence>
<dbReference type="Pfam" id="PF03572">
    <property type="entry name" value="Peptidase_S41"/>
    <property type="match status" value="1"/>
</dbReference>
<dbReference type="EMBL" id="JBEXAC010000001">
    <property type="protein sequence ID" value="MET6997503.1"/>
    <property type="molecule type" value="Genomic_DNA"/>
</dbReference>
<protein>
    <submittedName>
        <fullName evidence="2">S41 family peptidase</fullName>
    </submittedName>
</protein>
<proteinExistence type="predicted"/>
<dbReference type="Gene3D" id="3.90.226.10">
    <property type="entry name" value="2-enoyl-CoA Hydratase, Chain A, domain 1"/>
    <property type="match status" value="1"/>
</dbReference>
<feature type="domain" description="Tail specific protease" evidence="1">
    <location>
        <begin position="259"/>
        <end position="479"/>
    </location>
</feature>